<keyword evidence="2" id="KW-1185">Reference proteome</keyword>
<reference evidence="2" key="1">
    <citation type="submission" date="2016-04" db="EMBL/GenBank/DDBJ databases">
        <authorList>
            <person name="Chen L."/>
            <person name="Zhuang W."/>
            <person name="Wang G."/>
        </authorList>
    </citation>
    <scope>NUCLEOTIDE SEQUENCE [LARGE SCALE GENOMIC DNA]</scope>
    <source>
        <strain evidence="2">17621</strain>
    </source>
</reference>
<accession>A0A1V9EPH6</accession>
<gene>
    <name evidence="1" type="ORF">A4H97_29950</name>
</gene>
<organism evidence="1 2">
    <name type="scientific">Niastella yeongjuensis</name>
    <dbReference type="NCBI Taxonomy" id="354355"/>
    <lineage>
        <taxon>Bacteria</taxon>
        <taxon>Pseudomonadati</taxon>
        <taxon>Bacteroidota</taxon>
        <taxon>Chitinophagia</taxon>
        <taxon>Chitinophagales</taxon>
        <taxon>Chitinophagaceae</taxon>
        <taxon>Niastella</taxon>
    </lineage>
</organism>
<sequence length="168" mass="19677">MHIKLTLSFLFLFVLSGFGQKNDKMDFKAKFWIAYLANDTMYDLLKYNVAQDSIIITRKTDPGFSGKYNIVFRQKLDNTQKASLSKISLLISNSKFNSYYYNPCIIHGSTIEFCFMWPDQTKRITVANYYSYKLGQVVDFVNNNVPDKYRILYNKIKLQADFKNCLSK</sequence>
<comment type="caution">
    <text evidence="1">The sequence shown here is derived from an EMBL/GenBank/DDBJ whole genome shotgun (WGS) entry which is preliminary data.</text>
</comment>
<evidence type="ECO:0000313" key="2">
    <source>
        <dbReference type="Proteomes" id="UP000192610"/>
    </source>
</evidence>
<name>A0A1V9EPH6_9BACT</name>
<proteinExistence type="predicted"/>
<dbReference type="EMBL" id="LVXG01000018">
    <property type="protein sequence ID" value="OQP48058.1"/>
    <property type="molecule type" value="Genomic_DNA"/>
</dbReference>
<protein>
    <submittedName>
        <fullName evidence="1">Uncharacterized protein</fullName>
    </submittedName>
</protein>
<dbReference type="Proteomes" id="UP000192610">
    <property type="component" value="Unassembled WGS sequence"/>
</dbReference>
<dbReference type="AlphaFoldDB" id="A0A1V9EPH6"/>
<evidence type="ECO:0000313" key="1">
    <source>
        <dbReference type="EMBL" id="OQP48058.1"/>
    </source>
</evidence>